<keyword evidence="3" id="KW-1185">Reference proteome</keyword>
<gene>
    <name evidence="2" type="ORF">SAMN06269117_12120</name>
</gene>
<reference evidence="2 3" key="1">
    <citation type="submission" date="2017-05" db="EMBL/GenBank/DDBJ databases">
        <authorList>
            <person name="Varghese N."/>
            <person name="Submissions S."/>
        </authorList>
    </citation>
    <scope>NUCLEOTIDE SEQUENCE [LARGE SCALE GENOMIC DNA]</scope>
    <source>
        <strain evidence="2 3">DSM 16304</strain>
    </source>
</reference>
<evidence type="ECO:0000313" key="2">
    <source>
        <dbReference type="EMBL" id="SMO71357.1"/>
    </source>
</evidence>
<dbReference type="PANTHER" id="PTHR40099">
    <property type="entry name" value="ACETOLACTATE SYNTHASE, SMALL SUBUNIT"/>
    <property type="match status" value="1"/>
</dbReference>
<dbReference type="CDD" id="cd04908">
    <property type="entry name" value="ACT_Bt0572_1"/>
    <property type="match status" value="1"/>
</dbReference>
<dbReference type="SUPFAM" id="SSF55021">
    <property type="entry name" value="ACT-like"/>
    <property type="match status" value="2"/>
</dbReference>
<dbReference type="Pfam" id="PF19571">
    <property type="entry name" value="ACT_8"/>
    <property type="match status" value="1"/>
</dbReference>
<accession>A0A521DI27</accession>
<evidence type="ECO:0000313" key="3">
    <source>
        <dbReference type="Proteomes" id="UP000317315"/>
    </source>
</evidence>
<dbReference type="InterPro" id="IPR002912">
    <property type="entry name" value="ACT_dom"/>
</dbReference>
<dbReference type="InterPro" id="IPR045865">
    <property type="entry name" value="ACT-like_dom_sf"/>
</dbReference>
<dbReference type="Proteomes" id="UP000317315">
    <property type="component" value="Unassembled WGS sequence"/>
</dbReference>
<dbReference type="InterPro" id="IPR045739">
    <property type="entry name" value="ACT_dom_pair"/>
</dbReference>
<dbReference type="CDD" id="cd04882">
    <property type="entry name" value="ACT_Bt0572_2"/>
    <property type="match status" value="1"/>
</dbReference>
<proteinExistence type="predicted"/>
<protein>
    <submittedName>
        <fullName evidence="2">Uncharacterized conserved protein, contains tandem ACT domains</fullName>
    </submittedName>
</protein>
<dbReference type="Gene3D" id="3.30.2130.10">
    <property type="entry name" value="VC0802-like"/>
    <property type="match status" value="1"/>
</dbReference>
<dbReference type="PROSITE" id="PS51671">
    <property type="entry name" value="ACT"/>
    <property type="match status" value="1"/>
</dbReference>
<evidence type="ECO:0000259" key="1">
    <source>
        <dbReference type="PROSITE" id="PS51671"/>
    </source>
</evidence>
<dbReference type="PANTHER" id="PTHR40099:SF1">
    <property type="entry name" value="ACETOLACTATE SYNTHASE, SMALL SUBUNIT"/>
    <property type="match status" value="1"/>
</dbReference>
<dbReference type="AlphaFoldDB" id="A0A521DI27"/>
<dbReference type="EMBL" id="FXTM01000021">
    <property type="protein sequence ID" value="SMO71357.1"/>
    <property type="molecule type" value="Genomic_DNA"/>
</dbReference>
<organism evidence="2 3">
    <name type="scientific">Balnearium lithotrophicum</name>
    <dbReference type="NCBI Taxonomy" id="223788"/>
    <lineage>
        <taxon>Bacteria</taxon>
        <taxon>Pseudomonadati</taxon>
        <taxon>Aquificota</taxon>
        <taxon>Aquificia</taxon>
        <taxon>Desulfurobacteriales</taxon>
        <taxon>Desulfurobacteriaceae</taxon>
        <taxon>Balnearium</taxon>
    </lineage>
</organism>
<sequence>MRGKYAVKQISVFLENRRGRLVDVAGALADADINIRALFLADSSEFGILRLVVNNPEKAKAVLSSKGFAASETEVFAVEVEDKPGGFYSVVKILAENEIDVEYTYAYAGALNRAILFFKVPDSELERALKLLHENGLKLVEAAEFYA</sequence>
<feature type="domain" description="ACT" evidence="1">
    <location>
        <begin position="9"/>
        <end position="85"/>
    </location>
</feature>
<dbReference type="RefSeq" id="WP_142936008.1">
    <property type="nucleotide sequence ID" value="NZ_FXTM01000021.1"/>
</dbReference>
<name>A0A521DI27_9BACT</name>
<dbReference type="OrthoDB" id="9790662at2"/>